<evidence type="ECO:0000259" key="2">
    <source>
        <dbReference type="SMART" id="SM00959"/>
    </source>
</evidence>
<dbReference type="GO" id="GO:0006353">
    <property type="term" value="P:DNA-templated transcription termination"/>
    <property type="evidence" value="ECO:0007669"/>
    <property type="project" value="InterPro"/>
</dbReference>
<dbReference type="Gramene" id="TraesCLE_scaffold_036862_01G000500.1">
    <property type="protein sequence ID" value="TraesCLE_scaffold_036862_01G000500.1"/>
    <property type="gene ID" value="TraesCLE_scaffold_036862_01G000500"/>
</dbReference>
<organism evidence="3">
    <name type="scientific">Triticum aestivum</name>
    <name type="common">Wheat</name>
    <dbReference type="NCBI Taxonomy" id="4565"/>
    <lineage>
        <taxon>Eukaryota</taxon>
        <taxon>Viridiplantae</taxon>
        <taxon>Streptophyta</taxon>
        <taxon>Embryophyta</taxon>
        <taxon>Tracheophyta</taxon>
        <taxon>Spermatophyta</taxon>
        <taxon>Magnoliopsida</taxon>
        <taxon>Liliopsida</taxon>
        <taxon>Poales</taxon>
        <taxon>Poaceae</taxon>
        <taxon>BOP clade</taxon>
        <taxon>Pooideae</taxon>
        <taxon>Triticodae</taxon>
        <taxon>Triticeae</taxon>
        <taxon>Triticinae</taxon>
        <taxon>Triticum</taxon>
    </lineage>
</organism>
<dbReference type="Gramene" id="TraesJUL3D03G01858400.1">
    <property type="protein sequence ID" value="TraesJUL3D03G01858400.1"/>
    <property type="gene ID" value="TraesJUL3D03G01858400"/>
</dbReference>
<keyword evidence="4" id="KW-1185">Reference proteome</keyword>
<dbReference type="Gramene" id="TraesSTA3D03G01835300.1">
    <property type="protein sequence ID" value="TraesSTA3D03G01835300.1"/>
    <property type="gene ID" value="TraesSTA3D03G01835300"/>
</dbReference>
<dbReference type="Gramene" id="TraesCS3D03G0289400.1">
    <property type="protein sequence ID" value="TraesCS3D03G0289400.1.CDS"/>
    <property type="gene ID" value="TraesCS3D03G0289400"/>
</dbReference>
<feature type="region of interest" description="Disordered" evidence="1">
    <location>
        <begin position="83"/>
        <end position="130"/>
    </location>
</feature>
<feature type="compositionally biased region" description="Basic and acidic residues" evidence="1">
    <location>
        <begin position="107"/>
        <end position="117"/>
    </location>
</feature>
<dbReference type="OrthoDB" id="652255at2759"/>
<protein>
    <recommendedName>
        <fullName evidence="2">Rho termination factor-like N-terminal domain-containing protein</fullName>
    </recommendedName>
</protein>
<dbReference type="Gramene" id="TraesJAG3D03G01849130.1">
    <property type="protein sequence ID" value="TraesJAG3D03G01849130.1"/>
    <property type="gene ID" value="TraesJAG3D03G01849130"/>
</dbReference>
<dbReference type="EnsemblPlants" id="TraesCS3D02G137700.1">
    <property type="protein sequence ID" value="TraesCS3D02G137700.1"/>
    <property type="gene ID" value="TraesCS3D02G137700"/>
</dbReference>
<feature type="domain" description="Rho termination factor-like N-terminal" evidence="2">
    <location>
        <begin position="124"/>
        <end position="165"/>
    </location>
</feature>
<name>A0A3B6GTC5_WHEAT</name>
<dbReference type="AlphaFoldDB" id="A0A3B6GTC5"/>
<accession>A0A3B6GTC5</accession>
<dbReference type="Pfam" id="PF07498">
    <property type="entry name" value="Rho_N"/>
    <property type="match status" value="1"/>
</dbReference>
<dbReference type="Gramene" id="TraesNOR3D03G01867440.1">
    <property type="protein sequence ID" value="TraesNOR3D03G01867440.1"/>
    <property type="gene ID" value="TraesNOR3D03G01867440"/>
</dbReference>
<dbReference type="Gramene" id="TraesWEE_scaffold_020955_01G000100.1">
    <property type="protein sequence ID" value="TraesWEE_scaffold_020955_01G000100.1"/>
    <property type="gene ID" value="TraesWEE_scaffold_020955_01G000100"/>
</dbReference>
<reference evidence="3" key="2">
    <citation type="submission" date="2018-10" db="UniProtKB">
        <authorList>
            <consortium name="EnsemblPlants"/>
        </authorList>
    </citation>
    <scope>IDENTIFICATION</scope>
</reference>
<dbReference type="Gramene" id="TraesRN3D0100307600.1">
    <property type="protein sequence ID" value="TraesRN3D0100307600.1"/>
    <property type="gene ID" value="TraesRN3D0100307600"/>
</dbReference>
<dbReference type="Gramene" id="TraesARI3D03G01873000.1">
    <property type="protein sequence ID" value="TraesARI3D03G01873000.1"/>
    <property type="gene ID" value="TraesARI3D03G01873000"/>
</dbReference>
<dbReference type="PaxDb" id="4565-Traes_3DS_814B6BB9A.1"/>
<dbReference type="Gramene" id="TraesLDM3D03G01838870.1">
    <property type="protein sequence ID" value="TraesLDM3D03G01838870.1"/>
    <property type="gene ID" value="TraesLDM3D03G01838870"/>
</dbReference>
<sequence length="165" mass="18063">MGGVLMQHHQISRTPLRKAAFAGSFALQRDVALHRAPRRGSLPCSSSLTVRAEANGSSTSRMAVKKHSKEELMEFFGAIQAAIARDSPKPPGRTRKPSSPADTLEDAGTKMKPHEGLQQDGQPNFEGMTVPELRDLARVRGMRGYSKLKKGELIDRLRGAWSSDN</sequence>
<evidence type="ECO:0000313" key="3">
    <source>
        <dbReference type="EnsemblPlants" id="TraesCS3D02G137700.1"/>
    </source>
</evidence>
<dbReference type="InterPro" id="IPR011112">
    <property type="entry name" value="Rho-like_N"/>
</dbReference>
<gene>
    <name evidence="3" type="primary">LOC123077680</name>
</gene>
<dbReference type="PANTHER" id="PTHR34449:SF2">
    <property type="entry name" value="RHO TERMINATION FACTOR"/>
    <property type="match status" value="1"/>
</dbReference>
<reference evidence="3" key="1">
    <citation type="submission" date="2018-08" db="EMBL/GenBank/DDBJ databases">
        <authorList>
            <person name="Rossello M."/>
        </authorList>
    </citation>
    <scope>NUCLEOTIDE SEQUENCE [LARGE SCALE GENOMIC DNA]</scope>
    <source>
        <strain evidence="3">cv. Chinese Spring</strain>
    </source>
</reference>
<dbReference type="Proteomes" id="UP000019116">
    <property type="component" value="Chromosome 3D"/>
</dbReference>
<proteinExistence type="predicted"/>
<dbReference type="RefSeq" id="XP_044355909.1">
    <property type="nucleotide sequence ID" value="XM_044499974.1"/>
</dbReference>
<dbReference type="PANTHER" id="PTHR34449">
    <property type="entry name" value="RHO TERMINATION FACTOR"/>
    <property type="match status" value="1"/>
</dbReference>
<dbReference type="SMART" id="SM00959">
    <property type="entry name" value="Rho_N"/>
    <property type="match status" value="1"/>
</dbReference>
<evidence type="ECO:0000256" key="1">
    <source>
        <dbReference type="SAM" id="MobiDB-lite"/>
    </source>
</evidence>
<dbReference type="Gramene" id="TraesLAC3D03G01781960.1">
    <property type="protein sequence ID" value="TraesLAC3D03G01781960.1"/>
    <property type="gene ID" value="TraesLAC3D03G01781960"/>
</dbReference>
<dbReference type="Gramene" id="TraesMAC3D03G01839000.1">
    <property type="protein sequence ID" value="TraesMAC3D03G01839000.1"/>
    <property type="gene ID" value="TraesMAC3D03G01839000"/>
</dbReference>
<dbReference type="Gramene" id="TraesPARA_EIv1.0_1081030.1">
    <property type="protein sequence ID" value="TraesPARA_EIv1.0_1081030.1.CDS"/>
    <property type="gene ID" value="TraesPARA_EIv1.0_1081030"/>
</dbReference>
<dbReference type="Gramene" id="TraesROB_scaffold_037342_01G000100.1">
    <property type="protein sequence ID" value="TraesROB_scaffold_037342_01G000100.1"/>
    <property type="gene ID" value="TraesROB_scaffold_037342_01G000100"/>
</dbReference>
<dbReference type="Gramene" id="TraesCS3D02G137700.1">
    <property type="protein sequence ID" value="TraesCS3D02G137700.1"/>
    <property type="gene ID" value="TraesCS3D02G137700"/>
</dbReference>
<evidence type="ECO:0000313" key="4">
    <source>
        <dbReference type="Proteomes" id="UP000019116"/>
    </source>
</evidence>
<dbReference type="Gramene" id="TraesCAD_scaffold_017795_01G000100.1">
    <property type="protein sequence ID" value="TraesCAD_scaffold_017795_01G000100.1"/>
    <property type="gene ID" value="TraesCAD_scaffold_017795_01G000100"/>
</dbReference>
<dbReference type="Gramene" id="TraesSYM3D03G01863260.1">
    <property type="protein sequence ID" value="TraesSYM3D03G01863260.1"/>
    <property type="gene ID" value="TraesSYM3D03G01863260"/>
</dbReference>
<dbReference type="GeneID" id="123077680"/>